<dbReference type="SMART" id="SM00331">
    <property type="entry name" value="PP2C_SIG"/>
    <property type="match status" value="1"/>
</dbReference>
<dbReference type="GeneID" id="93480953"/>
<dbReference type="Proteomes" id="UP000003671">
    <property type="component" value="Unassembled WGS sequence"/>
</dbReference>
<proteinExistence type="predicted"/>
<dbReference type="STRING" id="500635.MITSMUL_03828"/>
<organism evidence="2 3">
    <name type="scientific">Mitsuokella multacida DSM 20544</name>
    <dbReference type="NCBI Taxonomy" id="500635"/>
    <lineage>
        <taxon>Bacteria</taxon>
        <taxon>Bacillati</taxon>
        <taxon>Bacillota</taxon>
        <taxon>Negativicutes</taxon>
        <taxon>Selenomonadales</taxon>
        <taxon>Selenomonadaceae</taxon>
        <taxon>Mitsuokella</taxon>
    </lineage>
</organism>
<dbReference type="InterPro" id="IPR036457">
    <property type="entry name" value="PPM-type-like_dom_sf"/>
</dbReference>
<comment type="caution">
    <text evidence="2">The sequence shown here is derived from an EMBL/GenBank/DDBJ whole genome shotgun (WGS) entry which is preliminary data.</text>
</comment>
<gene>
    <name evidence="2" type="ORF">MITSMUL_03828</name>
</gene>
<dbReference type="InterPro" id="IPR001932">
    <property type="entry name" value="PPM-type_phosphatase-like_dom"/>
</dbReference>
<evidence type="ECO:0000313" key="2">
    <source>
        <dbReference type="EMBL" id="EEX69777.1"/>
    </source>
</evidence>
<dbReference type="Gene3D" id="3.60.40.10">
    <property type="entry name" value="PPM-type phosphatase domain"/>
    <property type="match status" value="1"/>
</dbReference>
<evidence type="ECO:0000259" key="1">
    <source>
        <dbReference type="PROSITE" id="PS51746"/>
    </source>
</evidence>
<name>C9KKX7_9FIRM</name>
<reference evidence="2" key="1">
    <citation type="submission" date="2009-09" db="EMBL/GenBank/DDBJ databases">
        <authorList>
            <person name="Weinstock G."/>
            <person name="Sodergren E."/>
            <person name="Clifton S."/>
            <person name="Fulton L."/>
            <person name="Fulton B."/>
            <person name="Courtney L."/>
            <person name="Fronick C."/>
            <person name="Harrison M."/>
            <person name="Strong C."/>
            <person name="Farmer C."/>
            <person name="Delahaunty K."/>
            <person name="Markovic C."/>
            <person name="Hall O."/>
            <person name="Minx P."/>
            <person name="Tomlinson C."/>
            <person name="Mitreva M."/>
            <person name="Nelson J."/>
            <person name="Hou S."/>
            <person name="Wollam A."/>
            <person name="Pepin K.H."/>
            <person name="Johnson M."/>
            <person name="Bhonagiri V."/>
            <person name="Nash W.E."/>
            <person name="Warren W."/>
            <person name="Chinwalla A."/>
            <person name="Mardis E.R."/>
            <person name="Wilson R.K."/>
        </authorList>
    </citation>
    <scope>NUCLEOTIDE SEQUENCE [LARGE SCALE GENOMIC DNA]</scope>
    <source>
        <strain evidence="2">DSM 20544</strain>
    </source>
</reference>
<protein>
    <recommendedName>
        <fullName evidence="1">PPM-type phosphatase domain-containing protein</fullName>
    </recommendedName>
</protein>
<dbReference type="SUPFAM" id="SSF81606">
    <property type="entry name" value="PP2C-like"/>
    <property type="match status" value="1"/>
</dbReference>
<dbReference type="SMART" id="SM00332">
    <property type="entry name" value="PP2Cc"/>
    <property type="match status" value="1"/>
</dbReference>
<keyword evidence="3" id="KW-1185">Reference proteome</keyword>
<accession>C9KKX7</accession>
<dbReference type="PATRIC" id="fig|500635.8.peg.1192"/>
<feature type="domain" description="PPM-type phosphatase" evidence="1">
    <location>
        <begin position="2"/>
        <end position="241"/>
    </location>
</feature>
<evidence type="ECO:0000313" key="3">
    <source>
        <dbReference type="Proteomes" id="UP000003671"/>
    </source>
</evidence>
<dbReference type="EMBL" id="ABWK02000009">
    <property type="protein sequence ID" value="EEX69777.1"/>
    <property type="molecule type" value="Genomic_DNA"/>
</dbReference>
<dbReference type="HOGENOM" id="CLU_034545_3_1_9"/>
<dbReference type="Pfam" id="PF13672">
    <property type="entry name" value="PP2C_2"/>
    <property type="match status" value="1"/>
</dbReference>
<dbReference type="PROSITE" id="PS51746">
    <property type="entry name" value="PPM_2"/>
    <property type="match status" value="1"/>
</dbReference>
<dbReference type="eggNOG" id="COG0631">
    <property type="taxonomic scope" value="Bacteria"/>
</dbReference>
<dbReference type="AlphaFoldDB" id="C9KKX7"/>
<sequence>MEVYMHTVSGSHKAQNEDRILAGPQVYQDVTADMDFAGGFVAVADGVGGNYGGAAAAQFLCERIAGLPRPELESLRAVNEALLAHGRGTPNSGKMAATFSGLFFGEGLPVLVHAGNTRVYAIQAGKYLRQLTRDDTVVQYLLDTGKLTEEEAESYAARNEITSCFGGGRPDLLRLTIRRLPDDAQQYLLTTDGIHEYASTDELEDILAAAQGDWLAAVKQMVKLAKDHRSPDDCTAVILDAAV</sequence>
<dbReference type="RefSeq" id="WP_005840137.1">
    <property type="nucleotide sequence ID" value="NZ_GG697141.2"/>
</dbReference>